<feature type="region of interest" description="Disordered" evidence="1">
    <location>
        <begin position="66"/>
        <end position="103"/>
    </location>
</feature>
<dbReference type="GeneID" id="20089397"/>
<accession>A0A024TIA2</accession>
<organism evidence="2">
    <name type="scientific">Aphanomyces invadans</name>
    <dbReference type="NCBI Taxonomy" id="157072"/>
    <lineage>
        <taxon>Eukaryota</taxon>
        <taxon>Sar</taxon>
        <taxon>Stramenopiles</taxon>
        <taxon>Oomycota</taxon>
        <taxon>Saprolegniomycetes</taxon>
        <taxon>Saprolegniales</taxon>
        <taxon>Verrucalvaceae</taxon>
        <taxon>Aphanomyces</taxon>
    </lineage>
</organism>
<protein>
    <submittedName>
        <fullName evidence="2">Uncharacterized protein</fullName>
    </submittedName>
</protein>
<sequence>MLALFVVAKGIVAEQADIEDVLDSDLTMRYRFQSVIEQPSSAANAAAACSCKVANSHTVYLTPVNAPAHRPIHSPARHSNHSSAHRSTSQSQHKKRPPLDVSRRPIPGVVVEYKYVTKCPSRPRSTSDHATIVAGKHVPFQDADVRHWRNKRRPYIMSLPAVNEEDGMSCELCVSRQFTRSADTIAISILPSPPRKPASPA</sequence>
<dbReference type="EMBL" id="KI913989">
    <property type="protein sequence ID" value="ETV93783.1"/>
    <property type="molecule type" value="Genomic_DNA"/>
</dbReference>
<evidence type="ECO:0000313" key="2">
    <source>
        <dbReference type="EMBL" id="ETV93783.1"/>
    </source>
</evidence>
<feature type="compositionally biased region" description="Basic residues" evidence="1">
    <location>
        <begin position="70"/>
        <end position="84"/>
    </location>
</feature>
<reference evidence="2" key="1">
    <citation type="submission" date="2013-12" db="EMBL/GenBank/DDBJ databases">
        <title>The Genome Sequence of Aphanomyces invadans NJM9701.</title>
        <authorList>
            <consortium name="The Broad Institute Genomics Platform"/>
            <person name="Russ C."/>
            <person name="Tyler B."/>
            <person name="van West P."/>
            <person name="Dieguez-Uribeondo J."/>
            <person name="Young S.K."/>
            <person name="Zeng Q."/>
            <person name="Gargeya S."/>
            <person name="Fitzgerald M."/>
            <person name="Abouelleil A."/>
            <person name="Alvarado L."/>
            <person name="Chapman S.B."/>
            <person name="Gainer-Dewar J."/>
            <person name="Goldberg J."/>
            <person name="Griggs A."/>
            <person name="Gujja S."/>
            <person name="Hansen M."/>
            <person name="Howarth C."/>
            <person name="Imamovic A."/>
            <person name="Ireland A."/>
            <person name="Larimer J."/>
            <person name="McCowan C."/>
            <person name="Murphy C."/>
            <person name="Pearson M."/>
            <person name="Poon T.W."/>
            <person name="Priest M."/>
            <person name="Roberts A."/>
            <person name="Saif S."/>
            <person name="Shea T."/>
            <person name="Sykes S."/>
            <person name="Wortman J."/>
            <person name="Nusbaum C."/>
            <person name="Birren B."/>
        </authorList>
    </citation>
    <scope>NUCLEOTIDE SEQUENCE [LARGE SCALE GENOMIC DNA]</scope>
    <source>
        <strain evidence="2">NJM9701</strain>
    </source>
</reference>
<dbReference type="VEuPathDB" id="FungiDB:H310_12347"/>
<proteinExistence type="predicted"/>
<name>A0A024TIA2_9STRA</name>
<dbReference type="RefSeq" id="XP_008877592.1">
    <property type="nucleotide sequence ID" value="XM_008879370.1"/>
</dbReference>
<gene>
    <name evidence="2" type="ORF">H310_12347</name>
</gene>
<dbReference type="AlphaFoldDB" id="A0A024TIA2"/>
<evidence type="ECO:0000256" key="1">
    <source>
        <dbReference type="SAM" id="MobiDB-lite"/>
    </source>
</evidence>